<dbReference type="AlphaFoldDB" id="A0A6M0CTA5"/>
<protein>
    <recommendedName>
        <fullName evidence="3">Viral A-type inclusion protein</fullName>
    </recommendedName>
</protein>
<evidence type="ECO:0000313" key="2">
    <source>
        <dbReference type="Proteomes" id="UP000474296"/>
    </source>
</evidence>
<name>A0A6M0CTA5_9FLAO</name>
<dbReference type="EMBL" id="JAABOQ010000003">
    <property type="protein sequence ID" value="NER17030.1"/>
    <property type="molecule type" value="Genomic_DNA"/>
</dbReference>
<proteinExistence type="predicted"/>
<comment type="caution">
    <text evidence="1">The sequence shown here is derived from an EMBL/GenBank/DDBJ whole genome shotgun (WGS) entry which is preliminary data.</text>
</comment>
<reference evidence="1 2" key="1">
    <citation type="submission" date="2020-01" db="EMBL/GenBank/DDBJ databases">
        <title>Spongiivirga citrea KCTC 32990T.</title>
        <authorList>
            <person name="Wang G."/>
        </authorList>
    </citation>
    <scope>NUCLEOTIDE SEQUENCE [LARGE SCALE GENOMIC DNA]</scope>
    <source>
        <strain evidence="1 2">KCTC 32990</strain>
    </source>
</reference>
<sequence length="141" mass="16329">MKNSFLLLATFLLVFVSCKKKEDTKKTPELTQMQRVMEVHDEVMPEMGTIGRLIKQLESQPDSISSKTEYKNAVADLKDAHDYMMTWMGDFSKRFDYDESMKGKPLSEEKKVWLNEEEEKVKIMRDKVVNSIANAKTLLGN</sequence>
<gene>
    <name evidence="1" type="ORF">GWK10_07395</name>
</gene>
<dbReference type="Proteomes" id="UP000474296">
    <property type="component" value="Unassembled WGS sequence"/>
</dbReference>
<dbReference type="PROSITE" id="PS51257">
    <property type="entry name" value="PROKAR_LIPOPROTEIN"/>
    <property type="match status" value="1"/>
</dbReference>
<evidence type="ECO:0000313" key="1">
    <source>
        <dbReference type="EMBL" id="NER17030.1"/>
    </source>
</evidence>
<evidence type="ECO:0008006" key="3">
    <source>
        <dbReference type="Google" id="ProtNLM"/>
    </source>
</evidence>
<keyword evidence="2" id="KW-1185">Reference proteome</keyword>
<dbReference type="RefSeq" id="WP_164031021.1">
    <property type="nucleotide sequence ID" value="NZ_JAABOQ010000003.1"/>
</dbReference>
<organism evidence="1 2">
    <name type="scientific">Spongiivirga citrea</name>
    <dbReference type="NCBI Taxonomy" id="1481457"/>
    <lineage>
        <taxon>Bacteria</taxon>
        <taxon>Pseudomonadati</taxon>
        <taxon>Bacteroidota</taxon>
        <taxon>Flavobacteriia</taxon>
        <taxon>Flavobacteriales</taxon>
        <taxon>Flavobacteriaceae</taxon>
        <taxon>Spongiivirga</taxon>
    </lineage>
</organism>
<accession>A0A6M0CTA5</accession>